<dbReference type="AlphaFoldDB" id="A0A851GRP7"/>
<keyword evidence="2" id="KW-1185">Reference proteome</keyword>
<proteinExistence type="predicted"/>
<reference evidence="1 2" key="1">
    <citation type="submission" date="2020-07" db="EMBL/GenBank/DDBJ databases">
        <title>Roseicoccus Jingziensis gen. nov., sp. nov., isolated from coastal seawater.</title>
        <authorList>
            <person name="Feng X."/>
        </authorList>
    </citation>
    <scope>NUCLEOTIDE SEQUENCE [LARGE SCALE GENOMIC DNA]</scope>
    <source>
        <strain evidence="1 2">N1E253</strain>
    </source>
</reference>
<dbReference type="PROSITE" id="PS51257">
    <property type="entry name" value="PROKAR_LIPOPROTEIN"/>
    <property type="match status" value="1"/>
</dbReference>
<sequence>MTNLLKILCIFVVLFSSCSKHKKPSAPVSNVARYELQHIGQDEALKEIKTLFSDVDIRFEASPDGEAIFIHYSDEYFMNEAIKSLEILDATHSLPNSAYIDLESLSIENAMALTRGVADGSSVDTGVSADYKNGKWRLLVMGDRDYRRKIQSIIKKAEEDSSQQKQAQQVVAPDR</sequence>
<organism evidence="1 2">
    <name type="scientific">Oceaniferula marina</name>
    <dbReference type="NCBI Taxonomy" id="2748318"/>
    <lineage>
        <taxon>Bacteria</taxon>
        <taxon>Pseudomonadati</taxon>
        <taxon>Verrucomicrobiota</taxon>
        <taxon>Verrucomicrobiia</taxon>
        <taxon>Verrucomicrobiales</taxon>
        <taxon>Verrucomicrobiaceae</taxon>
        <taxon>Oceaniferula</taxon>
    </lineage>
</organism>
<evidence type="ECO:0000313" key="1">
    <source>
        <dbReference type="EMBL" id="NWK57795.1"/>
    </source>
</evidence>
<name>A0A851GRP7_9BACT</name>
<comment type="caution">
    <text evidence="1">The sequence shown here is derived from an EMBL/GenBank/DDBJ whole genome shotgun (WGS) entry which is preliminary data.</text>
</comment>
<dbReference type="RefSeq" id="WP_178935286.1">
    <property type="nucleotide sequence ID" value="NZ_JACBAZ010000039.1"/>
</dbReference>
<dbReference type="Proteomes" id="UP000557872">
    <property type="component" value="Unassembled WGS sequence"/>
</dbReference>
<protein>
    <submittedName>
        <fullName evidence="1">Uncharacterized protein</fullName>
    </submittedName>
</protein>
<evidence type="ECO:0000313" key="2">
    <source>
        <dbReference type="Proteomes" id="UP000557872"/>
    </source>
</evidence>
<accession>A0A851GRP7</accession>
<dbReference type="EMBL" id="JACBAZ010000039">
    <property type="protein sequence ID" value="NWK57795.1"/>
    <property type="molecule type" value="Genomic_DNA"/>
</dbReference>
<gene>
    <name evidence="1" type="ORF">HW115_19405</name>
</gene>